<evidence type="ECO:0000256" key="7">
    <source>
        <dbReference type="ARBA" id="ARBA00022793"/>
    </source>
</evidence>
<accession>A0A382KSE3</accession>
<dbReference type="Gene3D" id="3.30.160.750">
    <property type="match status" value="1"/>
</dbReference>
<dbReference type="EMBL" id="UINC01082463">
    <property type="protein sequence ID" value="SVC27246.1"/>
    <property type="molecule type" value="Genomic_DNA"/>
</dbReference>
<dbReference type="NCBIfam" id="TIGR03330">
    <property type="entry name" value="SAM_DCase_Bsu"/>
    <property type="match status" value="1"/>
</dbReference>
<dbReference type="GO" id="GO:0004014">
    <property type="term" value="F:adenosylmethionine decarboxylase activity"/>
    <property type="evidence" value="ECO:0007669"/>
    <property type="project" value="UniProtKB-EC"/>
</dbReference>
<dbReference type="SUPFAM" id="SSF56276">
    <property type="entry name" value="S-adenosylmethionine decarboxylase"/>
    <property type="match status" value="1"/>
</dbReference>
<evidence type="ECO:0000256" key="6">
    <source>
        <dbReference type="ARBA" id="ARBA00022691"/>
    </source>
</evidence>
<evidence type="ECO:0000256" key="2">
    <source>
        <dbReference type="ARBA" id="ARBA00004911"/>
    </source>
</evidence>
<dbReference type="HAMAP" id="MF_00464">
    <property type="entry name" value="AdoMetDC_1"/>
    <property type="match status" value="1"/>
</dbReference>
<evidence type="ECO:0000256" key="12">
    <source>
        <dbReference type="ARBA" id="ARBA00023239"/>
    </source>
</evidence>
<keyword evidence="8" id="KW-0068">Autocatalytic cleavage</keyword>
<dbReference type="InterPro" id="IPR042286">
    <property type="entry name" value="AdoMetDC_C"/>
</dbReference>
<dbReference type="Gene3D" id="3.30.360.110">
    <property type="entry name" value="S-adenosylmethionine decarboxylase domain"/>
    <property type="match status" value="1"/>
</dbReference>
<comment type="cofactor">
    <cofactor evidence="1">
        <name>pyruvate</name>
        <dbReference type="ChEBI" id="CHEBI:15361"/>
    </cofactor>
</comment>
<dbReference type="AlphaFoldDB" id="A0A382KSE3"/>
<evidence type="ECO:0000256" key="13">
    <source>
        <dbReference type="ARBA" id="ARBA00023270"/>
    </source>
</evidence>
<keyword evidence="7" id="KW-0210">Decarboxylase</keyword>
<name>A0A382KSE3_9ZZZZ</name>
<keyword evidence="12" id="KW-0456">Lyase</keyword>
<organism evidence="18">
    <name type="scientific">marine metagenome</name>
    <dbReference type="NCBI Taxonomy" id="408172"/>
    <lineage>
        <taxon>unclassified sequences</taxon>
        <taxon>metagenomes</taxon>
        <taxon>ecological metagenomes</taxon>
    </lineage>
</organism>
<comment type="subunit">
    <text evidence="3">Heterotetramer of two alpha and two beta chains arranged as a dimer of alpha/beta heterodimers.</text>
</comment>
<reference evidence="18" key="1">
    <citation type="submission" date="2018-05" db="EMBL/GenBank/DDBJ databases">
        <authorList>
            <person name="Lanie J.A."/>
            <person name="Ng W.-L."/>
            <person name="Kazmierczak K.M."/>
            <person name="Andrzejewski T.M."/>
            <person name="Davidsen T.M."/>
            <person name="Wayne K.J."/>
            <person name="Tettelin H."/>
            <person name="Glass J.I."/>
            <person name="Rusch D."/>
            <person name="Podicherti R."/>
            <person name="Tsui H.-C.T."/>
            <person name="Winkler M.E."/>
        </authorList>
    </citation>
    <scope>NUCLEOTIDE SEQUENCE</scope>
</reference>
<evidence type="ECO:0000256" key="10">
    <source>
        <dbReference type="ARBA" id="ARBA00023115"/>
    </source>
</evidence>
<evidence type="ECO:0000256" key="14">
    <source>
        <dbReference type="ARBA" id="ARBA00023317"/>
    </source>
</evidence>
<comment type="function">
    <text evidence="16">Catalyzes the decarboxylation of S-adenosylmethionine to S-adenosylmethioninamine (dcAdoMet), the propylamine donor required for the synthesis of the polyamines spermine and spermidine from the diamine putrescine.</text>
</comment>
<evidence type="ECO:0000256" key="9">
    <source>
        <dbReference type="ARBA" id="ARBA00023066"/>
    </source>
</evidence>
<protein>
    <recommendedName>
        <fullName evidence="5">S-adenosylmethionine decarboxylase proenzyme</fullName>
        <ecNumber evidence="4">4.1.1.50</ecNumber>
    </recommendedName>
</protein>
<keyword evidence="11" id="KW-0865">Zymogen</keyword>
<sequence>MNALGTHLLLELGDCNPKLLNDLEYVKKIMISAAEAIGAKIVGQSFHKFSPQGVTGVLAIAESHLSIHTWPEYSYAAADLFTCGNDIDPKIAANILIEKLDSKKPEQRIIRRGIKSLPLIHRV</sequence>
<dbReference type="InterPro" id="IPR042284">
    <property type="entry name" value="AdoMetDC_N"/>
</dbReference>
<evidence type="ECO:0000256" key="11">
    <source>
        <dbReference type="ARBA" id="ARBA00023145"/>
    </source>
</evidence>
<dbReference type="GO" id="GO:0008295">
    <property type="term" value="P:spermidine biosynthetic process"/>
    <property type="evidence" value="ECO:0007669"/>
    <property type="project" value="UniProtKB-KW"/>
</dbReference>
<gene>
    <name evidence="18" type="ORF">METZ01_LOCUS280100</name>
</gene>
<evidence type="ECO:0000256" key="3">
    <source>
        <dbReference type="ARBA" id="ARBA00011601"/>
    </source>
</evidence>
<evidence type="ECO:0000256" key="1">
    <source>
        <dbReference type="ARBA" id="ARBA00001928"/>
    </source>
</evidence>
<evidence type="ECO:0000256" key="17">
    <source>
        <dbReference type="ARBA" id="ARBA00061583"/>
    </source>
</evidence>
<keyword evidence="13" id="KW-0704">Schiff base</keyword>
<keyword evidence="6" id="KW-0949">S-adenosyl-L-methionine</keyword>
<dbReference type="GO" id="GO:0005829">
    <property type="term" value="C:cytosol"/>
    <property type="evidence" value="ECO:0007669"/>
    <property type="project" value="TreeGrafter"/>
</dbReference>
<comment type="similarity">
    <text evidence="17">Belongs to the prokaryotic AdoMetDC family. Type 1 subfamily.</text>
</comment>
<dbReference type="FunFam" id="3.30.360.110:FF:000001">
    <property type="entry name" value="S-adenosylmethionine decarboxylase proenzyme"/>
    <property type="match status" value="1"/>
</dbReference>
<dbReference type="InterPro" id="IPR016067">
    <property type="entry name" value="S-AdoMet_deCO2ase_core"/>
</dbReference>
<evidence type="ECO:0000256" key="5">
    <source>
        <dbReference type="ARBA" id="ARBA00020217"/>
    </source>
</evidence>
<dbReference type="InterPro" id="IPR017716">
    <property type="entry name" value="S-AdoMet_deCOase_pro-enz"/>
</dbReference>
<keyword evidence="9" id="KW-0745">Spermidine biosynthesis</keyword>
<evidence type="ECO:0000313" key="18">
    <source>
        <dbReference type="EMBL" id="SVC27246.1"/>
    </source>
</evidence>
<dbReference type="Pfam" id="PF02675">
    <property type="entry name" value="AdoMet_dc"/>
    <property type="match status" value="1"/>
</dbReference>
<dbReference type="EC" id="4.1.1.50" evidence="4"/>
<keyword evidence="10" id="KW-0620">Polyamine biosynthesis</keyword>
<dbReference type="PANTHER" id="PTHR33866">
    <property type="entry name" value="S-ADENOSYLMETHIONINE DECARBOXYLASE PROENZYME"/>
    <property type="match status" value="1"/>
</dbReference>
<dbReference type="InterPro" id="IPR003826">
    <property type="entry name" value="AdoMetDC_fam_prok"/>
</dbReference>
<evidence type="ECO:0000256" key="8">
    <source>
        <dbReference type="ARBA" id="ARBA00022813"/>
    </source>
</evidence>
<comment type="pathway">
    <text evidence="2">Amine and polyamine biosynthesis; S-adenosylmethioninamine biosynthesis; S-adenosylmethioninamine from S-adenosyl-L-methionine: step 1/1.</text>
</comment>
<proteinExistence type="inferred from homology"/>
<dbReference type="PANTHER" id="PTHR33866:SF2">
    <property type="entry name" value="S-ADENOSYLMETHIONINE DECARBOXYLASE PROENZYME"/>
    <property type="match status" value="1"/>
</dbReference>
<evidence type="ECO:0000256" key="4">
    <source>
        <dbReference type="ARBA" id="ARBA00012357"/>
    </source>
</evidence>
<evidence type="ECO:0000256" key="15">
    <source>
        <dbReference type="ARBA" id="ARBA00048112"/>
    </source>
</evidence>
<keyword evidence="14" id="KW-0670">Pyruvate</keyword>
<evidence type="ECO:0000256" key="16">
    <source>
        <dbReference type="ARBA" id="ARBA00056215"/>
    </source>
</evidence>
<comment type="catalytic activity">
    <reaction evidence="15">
        <text>S-adenosyl-L-methionine + H(+) = S-adenosyl 3-(methylsulfanyl)propylamine + CO2</text>
        <dbReference type="Rhea" id="RHEA:15981"/>
        <dbReference type="ChEBI" id="CHEBI:15378"/>
        <dbReference type="ChEBI" id="CHEBI:16526"/>
        <dbReference type="ChEBI" id="CHEBI:57443"/>
        <dbReference type="ChEBI" id="CHEBI:59789"/>
        <dbReference type="EC" id="4.1.1.50"/>
    </reaction>
</comment>